<proteinExistence type="predicted"/>
<name>A0ABW3YD78_9ACTN</name>
<comment type="caution">
    <text evidence="1">The sequence shown here is derived from an EMBL/GenBank/DDBJ whole genome shotgun (WGS) entry which is preliminary data.</text>
</comment>
<evidence type="ECO:0000313" key="1">
    <source>
        <dbReference type="EMBL" id="MFD1322389.1"/>
    </source>
</evidence>
<reference evidence="2" key="1">
    <citation type="journal article" date="2019" name="Int. J. Syst. Evol. Microbiol.">
        <title>The Global Catalogue of Microorganisms (GCM) 10K type strain sequencing project: providing services to taxonomists for standard genome sequencing and annotation.</title>
        <authorList>
            <consortium name="The Broad Institute Genomics Platform"/>
            <consortium name="The Broad Institute Genome Sequencing Center for Infectious Disease"/>
            <person name="Wu L."/>
            <person name="Ma J."/>
        </authorList>
    </citation>
    <scope>NUCLEOTIDE SEQUENCE [LARGE SCALE GENOMIC DNA]</scope>
    <source>
        <strain evidence="2">JCM 31037</strain>
    </source>
</reference>
<gene>
    <name evidence="1" type="ORF">ACFQ4H_14930</name>
</gene>
<accession>A0ABW3YD78</accession>
<evidence type="ECO:0000313" key="2">
    <source>
        <dbReference type="Proteomes" id="UP001597260"/>
    </source>
</evidence>
<dbReference type="EMBL" id="JBHTMP010000020">
    <property type="protein sequence ID" value="MFD1322389.1"/>
    <property type="molecule type" value="Genomic_DNA"/>
</dbReference>
<keyword evidence="2" id="KW-1185">Reference proteome</keyword>
<dbReference type="RefSeq" id="WP_377571328.1">
    <property type="nucleotide sequence ID" value="NZ_JBHTMP010000020.1"/>
</dbReference>
<dbReference type="Proteomes" id="UP001597260">
    <property type="component" value="Unassembled WGS sequence"/>
</dbReference>
<protein>
    <recommendedName>
        <fullName evidence="3">WD40-like Beta Propeller Repeat</fullName>
    </recommendedName>
</protein>
<sequence>MTGPRRLTRMVGLGAALVSAVVLIALPPADRQPVSQSSTSTLAEVWPDAQRADIPVGVSDGPAYSPVYFRDVRTSLGTAPNPEGTHLRLVARAADGALRELRRLPLARSPQFGGFAIAGDQVAWAESTADADGRGRTELWAVDLASERPARRLTTDTGDLLLFNSEYDMVIDNNRLYWAAGAPGEESATEVRSVSLAGGPVSVRTEPGAWAMSAWPWLVSAGSGISGPVRLYHLEERRTVDVDAGTDLVSCSPTWCRALVRTDGGESRIDLMRPDGSDRRQIAGGAASASVIDVAILDRFEVLSLSDAQRTVTDTQQLLLYDVQRRQTVLVAEGVGMVLCRDGVLWWSTGGTEIVAWHTLDLRTLR</sequence>
<evidence type="ECO:0008006" key="3">
    <source>
        <dbReference type="Google" id="ProtNLM"/>
    </source>
</evidence>
<dbReference type="SUPFAM" id="SSF69304">
    <property type="entry name" value="Tricorn protease N-terminal domain"/>
    <property type="match status" value="1"/>
</dbReference>
<organism evidence="1 2">
    <name type="scientific">Micromonospora sonneratiae</name>
    <dbReference type="NCBI Taxonomy" id="1184706"/>
    <lineage>
        <taxon>Bacteria</taxon>
        <taxon>Bacillati</taxon>
        <taxon>Actinomycetota</taxon>
        <taxon>Actinomycetes</taxon>
        <taxon>Micromonosporales</taxon>
        <taxon>Micromonosporaceae</taxon>
        <taxon>Micromonospora</taxon>
    </lineage>
</organism>